<dbReference type="InterPro" id="IPR040169">
    <property type="entry name" value="SUGP1/2"/>
</dbReference>
<evidence type="ECO:0000256" key="4">
    <source>
        <dbReference type="ARBA" id="ARBA00023242"/>
    </source>
</evidence>
<evidence type="ECO:0000256" key="1">
    <source>
        <dbReference type="ARBA" id="ARBA00004123"/>
    </source>
</evidence>
<feature type="region of interest" description="Disordered" evidence="5">
    <location>
        <begin position="203"/>
        <end position="234"/>
    </location>
</feature>
<dbReference type="PANTHER" id="PTHR23340:SF0">
    <property type="entry name" value="SURP AND G-PATCH DOMAIN-CONTAINING PROTEIN 1 ISOFORM X1"/>
    <property type="match status" value="1"/>
</dbReference>
<evidence type="ECO:0000256" key="3">
    <source>
        <dbReference type="ARBA" id="ARBA00023187"/>
    </source>
</evidence>
<keyword evidence="9" id="KW-1185">Reference proteome</keyword>
<keyword evidence="6" id="KW-0732">Signal</keyword>
<accession>A0ABR4QPX1</accession>
<organism evidence="8 9">
    <name type="scientific">Taenia crassiceps</name>
    <dbReference type="NCBI Taxonomy" id="6207"/>
    <lineage>
        <taxon>Eukaryota</taxon>
        <taxon>Metazoa</taxon>
        <taxon>Spiralia</taxon>
        <taxon>Lophotrochozoa</taxon>
        <taxon>Platyhelminthes</taxon>
        <taxon>Cestoda</taxon>
        <taxon>Eucestoda</taxon>
        <taxon>Cyclophyllidea</taxon>
        <taxon>Taeniidae</taxon>
        <taxon>Taenia</taxon>
    </lineage>
</organism>
<feature type="chain" id="PRO_5045439489" evidence="6">
    <location>
        <begin position="28"/>
        <end position="499"/>
    </location>
</feature>
<reference evidence="8 9" key="1">
    <citation type="journal article" date="2022" name="Front. Cell. Infect. Microbiol.">
        <title>The Genomes of Two Strains of Taenia crassiceps the Animal Model for the Study of Human Cysticercosis.</title>
        <authorList>
            <person name="Bobes R.J."/>
            <person name="Estrada K."/>
            <person name="Rios-Valencia D.G."/>
            <person name="Calderon-Gallegos A."/>
            <person name="de la Torre P."/>
            <person name="Carrero J.C."/>
            <person name="Sanchez-Flores A."/>
            <person name="Laclette J.P."/>
        </authorList>
    </citation>
    <scope>NUCLEOTIDE SEQUENCE [LARGE SCALE GENOMIC DNA]</scope>
    <source>
        <strain evidence="8">WFUcys</strain>
    </source>
</reference>
<keyword evidence="3" id="KW-0508">mRNA splicing</keyword>
<evidence type="ECO:0000256" key="6">
    <source>
        <dbReference type="SAM" id="SignalP"/>
    </source>
</evidence>
<evidence type="ECO:0000259" key="7">
    <source>
        <dbReference type="PROSITE" id="PS50174"/>
    </source>
</evidence>
<feature type="domain" description="G-patch" evidence="7">
    <location>
        <begin position="416"/>
        <end position="463"/>
    </location>
</feature>
<feature type="signal peptide" evidence="6">
    <location>
        <begin position="1"/>
        <end position="27"/>
    </location>
</feature>
<sequence>MPIHCRFIVLFKLLAILAALLPSKASGLACYVCVSINGSNPSCEDPMDGSVPVEAPCRQGRTGHGAEQDLANISANVDVGPSTTSKNAFSILDAPFALDVILPKVLPPEDQKAIIAIESLIMRLVGLPQSLAKLEVAKFEDSVQYWLQEELVKKSKIPAEEEIEACKVDYKLSDIQLPPERPPIKNNTLKVCDVDANATKPEQSCLKQAETPASTRKRKSRWDSDQTVKSESQSELSHSELLASAVAAAKVAAQLAASGNVSAQSICSNVRQLTGGAVLSEEQVKQIQYQKELQAMHEFILAQQRLKMQEQQLMESIEGVNYSKKARKTVDGLEVKYEYDSDEDCEGGTWEHKLRAAEMEATRDWAEKLTEMGQGKHHIGDFLPPDELDRFMETYRALKEGREPDYSEYKQFKLTCENVGFQMLEKMGWKEGEGLGASGQGIVNPVSKGNVHVEGVGLGVERSSNLTVEDDEFEAYRKRMMLAYRFRPNPLNNPRRDYY</sequence>
<protein>
    <submittedName>
        <fullName evidence="8">SURP and G-patch domain-containing protein 1</fullName>
    </submittedName>
</protein>
<feature type="compositionally biased region" description="Polar residues" evidence="5">
    <location>
        <begin position="203"/>
        <end position="214"/>
    </location>
</feature>
<dbReference type="PROSITE" id="PS50174">
    <property type="entry name" value="G_PATCH"/>
    <property type="match status" value="1"/>
</dbReference>
<keyword evidence="2" id="KW-0507">mRNA processing</keyword>
<dbReference type="EMBL" id="JAKROA010000001">
    <property type="protein sequence ID" value="KAL5111622.1"/>
    <property type="molecule type" value="Genomic_DNA"/>
</dbReference>
<dbReference type="Proteomes" id="UP001651158">
    <property type="component" value="Unassembled WGS sequence"/>
</dbReference>
<gene>
    <name evidence="8" type="ORF">TcWFU_002682</name>
</gene>
<proteinExistence type="predicted"/>
<dbReference type="Pfam" id="PF01585">
    <property type="entry name" value="G-patch"/>
    <property type="match status" value="1"/>
</dbReference>
<keyword evidence="4" id="KW-0539">Nucleus</keyword>
<comment type="subcellular location">
    <subcellularLocation>
        <location evidence="1">Nucleus</location>
    </subcellularLocation>
</comment>
<name>A0ABR4QPX1_9CEST</name>
<evidence type="ECO:0000256" key="5">
    <source>
        <dbReference type="SAM" id="MobiDB-lite"/>
    </source>
</evidence>
<evidence type="ECO:0000256" key="2">
    <source>
        <dbReference type="ARBA" id="ARBA00022664"/>
    </source>
</evidence>
<evidence type="ECO:0000313" key="9">
    <source>
        <dbReference type="Proteomes" id="UP001651158"/>
    </source>
</evidence>
<evidence type="ECO:0000313" key="8">
    <source>
        <dbReference type="EMBL" id="KAL5111622.1"/>
    </source>
</evidence>
<comment type="caution">
    <text evidence="8">The sequence shown here is derived from an EMBL/GenBank/DDBJ whole genome shotgun (WGS) entry which is preliminary data.</text>
</comment>
<dbReference type="SMART" id="SM00443">
    <property type="entry name" value="G_patch"/>
    <property type="match status" value="1"/>
</dbReference>
<dbReference type="InterPro" id="IPR000467">
    <property type="entry name" value="G_patch_dom"/>
</dbReference>
<dbReference type="PANTHER" id="PTHR23340">
    <property type="entry name" value="ARGININE/SERINE RICH SPLICING FACTOR SF4/14"/>
    <property type="match status" value="1"/>
</dbReference>